<dbReference type="AlphaFoldDB" id="A0A484FCS3"/>
<protein>
    <submittedName>
        <fullName evidence="1">Uncharacterized protein</fullName>
    </submittedName>
</protein>
<name>A0A484FCS3_COLOR</name>
<evidence type="ECO:0000313" key="2">
    <source>
        <dbReference type="Proteomes" id="UP000014480"/>
    </source>
</evidence>
<comment type="caution">
    <text evidence="1">The sequence shown here is derived from an EMBL/GenBank/DDBJ whole genome shotgun (WGS) entry which is preliminary data.</text>
</comment>
<reference evidence="2" key="1">
    <citation type="journal article" date="2013" name="New Phytol.">
        <title>Comparative genomic and transcriptomic analyses reveal the hemibiotrophic stage shift of Colletotrichum fungi.</title>
        <authorList>
            <person name="Gan P."/>
            <person name="Ikeda K."/>
            <person name="Irieda H."/>
            <person name="Narusaka M."/>
            <person name="O'Connell R.J."/>
            <person name="Narusaka Y."/>
            <person name="Takano Y."/>
            <person name="Kubo Y."/>
            <person name="Shirasu K."/>
        </authorList>
    </citation>
    <scope>NUCLEOTIDE SEQUENCE [LARGE SCALE GENOMIC DNA]</scope>
    <source>
        <strain evidence="2">104-T / ATCC 96160 / CBS 514.97 / LARS 414 / MAFF 240422</strain>
    </source>
</reference>
<organism evidence="1 2">
    <name type="scientific">Colletotrichum orbiculare (strain 104-T / ATCC 96160 / CBS 514.97 / LARS 414 / MAFF 240422)</name>
    <name type="common">Cucumber anthracnose fungus</name>
    <name type="synonym">Colletotrichum lagenarium</name>
    <dbReference type="NCBI Taxonomy" id="1213857"/>
    <lineage>
        <taxon>Eukaryota</taxon>
        <taxon>Fungi</taxon>
        <taxon>Dikarya</taxon>
        <taxon>Ascomycota</taxon>
        <taxon>Pezizomycotina</taxon>
        <taxon>Sordariomycetes</taxon>
        <taxon>Hypocreomycetidae</taxon>
        <taxon>Glomerellales</taxon>
        <taxon>Glomerellaceae</taxon>
        <taxon>Colletotrichum</taxon>
        <taxon>Colletotrichum orbiculare species complex</taxon>
    </lineage>
</organism>
<accession>A0A484FCS3</accession>
<gene>
    <name evidence="1" type="ORF">Cob_v010935</name>
</gene>
<proteinExistence type="predicted"/>
<dbReference type="Proteomes" id="UP000014480">
    <property type="component" value="Unassembled WGS sequence"/>
</dbReference>
<dbReference type="EMBL" id="AMCV02000036">
    <property type="protein sequence ID" value="TDZ16160.1"/>
    <property type="molecule type" value="Genomic_DNA"/>
</dbReference>
<reference evidence="2" key="2">
    <citation type="journal article" date="2019" name="Mol. Plant Microbe Interact.">
        <title>Genome sequence resources for four phytopathogenic fungi from the Colletotrichum orbiculare species complex.</title>
        <authorList>
            <person name="Gan P."/>
            <person name="Tsushima A."/>
            <person name="Narusaka M."/>
            <person name="Narusaka Y."/>
            <person name="Takano Y."/>
            <person name="Kubo Y."/>
            <person name="Shirasu K."/>
        </authorList>
    </citation>
    <scope>GENOME REANNOTATION</scope>
    <source>
        <strain evidence="2">104-T / ATCC 96160 / CBS 514.97 / LARS 414 / MAFF 240422</strain>
    </source>
</reference>
<sequence>MLPHGWFQSRKDYIPQEHQRLIYGGTTSLAKASLTALLEKGEQWISENQGTYDTSTNCLHHYWHLERTL</sequence>
<evidence type="ECO:0000313" key="1">
    <source>
        <dbReference type="EMBL" id="TDZ16160.1"/>
    </source>
</evidence>
<keyword evidence="2" id="KW-1185">Reference proteome</keyword>